<dbReference type="Proteomes" id="UP001162891">
    <property type="component" value="Chromosome"/>
</dbReference>
<evidence type="ECO:0000259" key="1">
    <source>
        <dbReference type="PROSITE" id="PS51819"/>
    </source>
</evidence>
<keyword evidence="3" id="KW-1185">Reference proteome</keyword>
<evidence type="ECO:0000313" key="3">
    <source>
        <dbReference type="Proteomes" id="UP001162891"/>
    </source>
</evidence>
<name>A0ABM7WZ76_9BACT</name>
<accession>A0ABM7WZ76</accession>
<proteinExistence type="predicted"/>
<dbReference type="RefSeq" id="WP_248353348.1">
    <property type="nucleotide sequence ID" value="NZ_AP025591.1"/>
</dbReference>
<dbReference type="InterPro" id="IPR004360">
    <property type="entry name" value="Glyas_Fos-R_dOase_dom"/>
</dbReference>
<evidence type="ECO:0000313" key="2">
    <source>
        <dbReference type="EMBL" id="BDG04845.1"/>
    </source>
</evidence>
<organism evidence="2 3">
    <name type="scientific">Anaeromyxobacter oryzae</name>
    <dbReference type="NCBI Taxonomy" id="2918170"/>
    <lineage>
        <taxon>Bacteria</taxon>
        <taxon>Pseudomonadati</taxon>
        <taxon>Myxococcota</taxon>
        <taxon>Myxococcia</taxon>
        <taxon>Myxococcales</taxon>
        <taxon>Cystobacterineae</taxon>
        <taxon>Anaeromyxobacteraceae</taxon>
        <taxon>Anaeromyxobacter</taxon>
    </lineage>
</organism>
<sequence length="131" mass="14304">MPPRWTHVVLKVADLDRSIAFYRRFCGLEPVRDGRPDGHTVWLAPPGAASPPPFVLVLYLSPVDCRIDHLGFQCAAREDIDRLAADGERLGILAEPPWDGGGDIGYVTMLRDPDGHLVEFTFGQPIGGLGS</sequence>
<protein>
    <recommendedName>
        <fullName evidence="1">VOC domain-containing protein</fullName>
    </recommendedName>
</protein>
<dbReference type="PROSITE" id="PS51819">
    <property type="entry name" value="VOC"/>
    <property type="match status" value="1"/>
</dbReference>
<reference evidence="3" key="1">
    <citation type="journal article" date="2022" name="Int. J. Syst. Evol. Microbiol.">
        <title>Anaeromyxobacter oryzae sp. nov., Anaeromyxobacter diazotrophicus sp. nov. and Anaeromyxobacter paludicola sp. nov., isolated from paddy soils.</title>
        <authorList>
            <person name="Itoh H."/>
            <person name="Xu Z."/>
            <person name="Mise K."/>
            <person name="Masuda Y."/>
            <person name="Ushijima N."/>
            <person name="Hayakawa C."/>
            <person name="Shiratori Y."/>
            <person name="Senoo K."/>
        </authorList>
    </citation>
    <scope>NUCLEOTIDE SEQUENCE [LARGE SCALE GENOMIC DNA]</scope>
    <source>
        <strain evidence="3">Red232</strain>
    </source>
</reference>
<dbReference type="InterPro" id="IPR029068">
    <property type="entry name" value="Glyas_Bleomycin-R_OHBP_Dase"/>
</dbReference>
<gene>
    <name evidence="2" type="ORF">AMOR_38410</name>
</gene>
<dbReference type="Pfam" id="PF00903">
    <property type="entry name" value="Glyoxalase"/>
    <property type="match status" value="1"/>
</dbReference>
<dbReference type="SUPFAM" id="SSF54593">
    <property type="entry name" value="Glyoxalase/Bleomycin resistance protein/Dihydroxybiphenyl dioxygenase"/>
    <property type="match status" value="1"/>
</dbReference>
<feature type="domain" description="VOC" evidence="1">
    <location>
        <begin position="4"/>
        <end position="123"/>
    </location>
</feature>
<dbReference type="PANTHER" id="PTHR36113:SF3">
    <property type="entry name" value="SLL5075 PROTEIN"/>
    <property type="match status" value="1"/>
</dbReference>
<dbReference type="InterPro" id="IPR037523">
    <property type="entry name" value="VOC_core"/>
</dbReference>
<dbReference type="EMBL" id="AP025591">
    <property type="protein sequence ID" value="BDG04845.1"/>
    <property type="molecule type" value="Genomic_DNA"/>
</dbReference>
<dbReference type="PANTHER" id="PTHR36113">
    <property type="entry name" value="LYASE, PUTATIVE-RELATED-RELATED"/>
    <property type="match status" value="1"/>
</dbReference>
<dbReference type="Gene3D" id="3.10.180.10">
    <property type="entry name" value="2,3-Dihydroxybiphenyl 1,2-Dioxygenase, domain 1"/>
    <property type="match status" value="1"/>
</dbReference>
<dbReference type="InterPro" id="IPR051332">
    <property type="entry name" value="Fosfomycin_Res_Enzymes"/>
</dbReference>